<dbReference type="InterPro" id="IPR037185">
    <property type="entry name" value="EmrE-like"/>
</dbReference>
<feature type="transmembrane region" description="Helical" evidence="7">
    <location>
        <begin position="230"/>
        <end position="250"/>
    </location>
</feature>
<organism evidence="9 10">
    <name type="scientific">Apostasia shenzhenica</name>
    <dbReference type="NCBI Taxonomy" id="1088818"/>
    <lineage>
        <taxon>Eukaryota</taxon>
        <taxon>Viridiplantae</taxon>
        <taxon>Streptophyta</taxon>
        <taxon>Embryophyta</taxon>
        <taxon>Tracheophyta</taxon>
        <taxon>Spermatophyta</taxon>
        <taxon>Magnoliopsida</taxon>
        <taxon>Liliopsida</taxon>
        <taxon>Asparagales</taxon>
        <taxon>Orchidaceae</taxon>
        <taxon>Apostasioideae</taxon>
        <taxon>Apostasia</taxon>
    </lineage>
</organism>
<evidence type="ECO:0000256" key="6">
    <source>
        <dbReference type="ARBA" id="ARBA00023136"/>
    </source>
</evidence>
<keyword evidence="4 7" id="KW-0812">Transmembrane</keyword>
<dbReference type="Proteomes" id="UP000236161">
    <property type="component" value="Unassembled WGS sequence"/>
</dbReference>
<evidence type="ECO:0000256" key="3">
    <source>
        <dbReference type="ARBA" id="ARBA00022448"/>
    </source>
</evidence>
<dbReference type="GO" id="GO:0016020">
    <property type="term" value="C:membrane"/>
    <property type="evidence" value="ECO:0007669"/>
    <property type="project" value="UniProtKB-SubCell"/>
</dbReference>
<proteinExistence type="inferred from homology"/>
<evidence type="ECO:0000256" key="1">
    <source>
        <dbReference type="ARBA" id="ARBA00004141"/>
    </source>
</evidence>
<keyword evidence="5 7" id="KW-1133">Transmembrane helix</keyword>
<dbReference type="OrthoDB" id="1865379at2759"/>
<feature type="transmembrane region" description="Helical" evidence="7">
    <location>
        <begin position="262"/>
        <end position="287"/>
    </location>
</feature>
<feature type="transmembrane region" description="Helical" evidence="7">
    <location>
        <begin position="64"/>
        <end position="85"/>
    </location>
</feature>
<dbReference type="PANTHER" id="PTHR31376">
    <property type="entry name" value="OS09G0467300 PROTEIN-RELATED"/>
    <property type="match status" value="1"/>
</dbReference>
<gene>
    <name evidence="9" type="primary">PUP3</name>
    <name evidence="9" type="ORF">AXF42_Ash020008</name>
</gene>
<accession>A0A2H9ZSI9</accession>
<evidence type="ECO:0000256" key="2">
    <source>
        <dbReference type="ARBA" id="ARBA00006213"/>
    </source>
</evidence>
<dbReference type="InterPro" id="IPR030182">
    <property type="entry name" value="PUP_plant"/>
</dbReference>
<feature type="transmembrane region" description="Helical" evidence="7">
    <location>
        <begin position="97"/>
        <end position="120"/>
    </location>
</feature>
<keyword evidence="3 7" id="KW-0813">Transport</keyword>
<evidence type="ECO:0000256" key="8">
    <source>
        <dbReference type="SAM" id="MobiDB-lite"/>
    </source>
</evidence>
<name>A0A2H9ZSI9_9ASPA</name>
<feature type="transmembrane region" description="Helical" evidence="7">
    <location>
        <begin position="336"/>
        <end position="358"/>
    </location>
</feature>
<dbReference type="PANTHER" id="PTHR31376:SF105">
    <property type="entry name" value="PURINE PERMEASE-RELATED"/>
    <property type="match status" value="1"/>
</dbReference>
<feature type="region of interest" description="Disordered" evidence="8">
    <location>
        <begin position="1"/>
        <end position="44"/>
    </location>
</feature>
<feature type="transmembrane region" description="Helical" evidence="7">
    <location>
        <begin position="197"/>
        <end position="218"/>
    </location>
</feature>
<protein>
    <recommendedName>
        <fullName evidence="7">Probable purine permease</fullName>
    </recommendedName>
</protein>
<keyword evidence="6 7" id="KW-0472">Membrane</keyword>
<feature type="compositionally biased region" description="Basic and acidic residues" evidence="8">
    <location>
        <begin position="18"/>
        <end position="31"/>
    </location>
</feature>
<evidence type="ECO:0000313" key="9">
    <source>
        <dbReference type="EMBL" id="PKA46257.1"/>
    </source>
</evidence>
<feature type="transmembrane region" description="Helical" evidence="7">
    <location>
        <begin position="141"/>
        <end position="162"/>
    </location>
</feature>
<dbReference type="SUPFAM" id="SSF103481">
    <property type="entry name" value="Multidrug resistance efflux transporter EmrE"/>
    <property type="match status" value="1"/>
</dbReference>
<feature type="transmembrane region" description="Helical" evidence="7">
    <location>
        <begin position="364"/>
        <end position="382"/>
    </location>
</feature>
<evidence type="ECO:0000313" key="10">
    <source>
        <dbReference type="Proteomes" id="UP000236161"/>
    </source>
</evidence>
<evidence type="ECO:0000256" key="4">
    <source>
        <dbReference type="ARBA" id="ARBA00022692"/>
    </source>
</evidence>
<dbReference type="STRING" id="1088818.A0A2H9ZSI9"/>
<comment type="subcellular location">
    <subcellularLocation>
        <location evidence="1 7">Membrane</location>
        <topology evidence="1 7">Multi-pass membrane protein</topology>
    </subcellularLocation>
</comment>
<comment type="similarity">
    <text evidence="2 7">Belongs to the purine permeases (TC 2.A.7.14) family.</text>
</comment>
<dbReference type="GO" id="GO:0005345">
    <property type="term" value="F:purine nucleobase transmembrane transporter activity"/>
    <property type="evidence" value="ECO:0007669"/>
    <property type="project" value="UniProtKB-UniRule"/>
</dbReference>
<feature type="transmembrane region" description="Helical" evidence="7">
    <location>
        <begin position="168"/>
        <end position="190"/>
    </location>
</feature>
<dbReference type="EMBL" id="KZ454389">
    <property type="protein sequence ID" value="PKA46257.1"/>
    <property type="molecule type" value="Genomic_DNA"/>
</dbReference>
<feature type="transmembrane region" description="Helical" evidence="7">
    <location>
        <begin position="307"/>
        <end position="329"/>
    </location>
</feature>
<evidence type="ECO:0000256" key="5">
    <source>
        <dbReference type="ARBA" id="ARBA00022989"/>
    </source>
</evidence>
<dbReference type="AlphaFoldDB" id="A0A2H9ZSI9"/>
<reference evidence="9 10" key="1">
    <citation type="journal article" date="2017" name="Nature">
        <title>The Apostasia genome and the evolution of orchids.</title>
        <authorList>
            <person name="Zhang G.Q."/>
            <person name="Liu K.W."/>
            <person name="Li Z."/>
            <person name="Lohaus R."/>
            <person name="Hsiao Y.Y."/>
            <person name="Niu S.C."/>
            <person name="Wang J.Y."/>
            <person name="Lin Y.C."/>
            <person name="Xu Q."/>
            <person name="Chen L.J."/>
            <person name="Yoshida K."/>
            <person name="Fujiwara S."/>
            <person name="Wang Z.W."/>
            <person name="Zhang Y.Q."/>
            <person name="Mitsuda N."/>
            <person name="Wang M."/>
            <person name="Liu G.H."/>
            <person name="Pecoraro L."/>
            <person name="Huang H.X."/>
            <person name="Xiao X.J."/>
            <person name="Lin M."/>
            <person name="Wu X.Y."/>
            <person name="Wu W.L."/>
            <person name="Chen Y.Y."/>
            <person name="Chang S.B."/>
            <person name="Sakamoto S."/>
            <person name="Ohme-Takagi M."/>
            <person name="Yagi M."/>
            <person name="Zeng S.J."/>
            <person name="Shen C.Y."/>
            <person name="Yeh C.M."/>
            <person name="Luo Y.B."/>
            <person name="Tsai W.C."/>
            <person name="Van de Peer Y."/>
            <person name="Liu Z.J."/>
        </authorList>
    </citation>
    <scope>NUCLEOTIDE SEQUENCE [LARGE SCALE GENOMIC DNA]</scope>
    <source>
        <strain evidence="10">cv. Shenzhen</strain>
        <tissue evidence="9">Stem</tissue>
    </source>
</reference>
<keyword evidence="10" id="KW-1185">Reference proteome</keyword>
<evidence type="ECO:0000256" key="7">
    <source>
        <dbReference type="RuleBase" id="RU368015"/>
    </source>
</evidence>
<dbReference type="Pfam" id="PF16913">
    <property type="entry name" value="PUNUT"/>
    <property type="match status" value="1"/>
</dbReference>
<dbReference type="GO" id="GO:0015211">
    <property type="term" value="F:purine nucleoside transmembrane transporter activity"/>
    <property type="evidence" value="ECO:0007669"/>
    <property type="project" value="UniProtKB-UniRule"/>
</dbReference>
<sequence>MEIESTFEEAKLSSAPRTMDHDENESHHQERNSSAPKTAEIESRTAGSNNFGAAELTVNKMKRFCFLATNVVLLLFSNSGTPLLVRIYFLHGGSRKWFSAFLQTAGFPILILPPLISFLRRRGLRRGAPGARKFFSLRRRLFLFSIVIGIITGIDDFLYSYGSSYVPVSISAILLATQLGFTALFAFLIVRHKFTASSINAVVILTFASVVLGINTNGHDRPAGESTAKFFTGFMMLLAAAALYALALPLMELSYAIAKQKVTVMVLVEVQLTIGLAATAVCAIGMAAHNDFQAITKEAEAYGLGKANYYLVIVFTAVLSQVFFVALVCTIKYSSALLAGIVIAASIPLTEVLAVFFFHEKFNAQKGLALALALWGSASYFYGEYKVYQRSKAIAMESRLPVSVPLIAESEMR</sequence>